<dbReference type="RefSeq" id="WP_169506582.1">
    <property type="nucleotide sequence ID" value="NZ_JABBPN010000023.1"/>
</dbReference>
<keyword evidence="2" id="KW-1185">Reference proteome</keyword>
<sequence length="294" mass="30048">MSNRILITPEQLDQVSSQFSQSGQQSREIVRRLESSMMGMEGQWEGMTRERFYGDYQQARMTMNKFVECLHSVSTELKQISVKFRTTDQSSSGNVMGPGMMAASAAATAGGIGGMAAGAAAAASGGTGASAAAMRSTSAAASTSDDKSIIDKMIDGVSVEGSVIEEREGGWYGKVLTGNAEAGLTSGASAGGAVIEAGYENEHVQGSVSLIDAELGAQVKDGNLEVAAEATLNKYEGGVNIPLPWTDKELHLGGSASLGVAGGSAEIGKDGVKFHLPLGPGVSLFGLGGGVSVK</sequence>
<dbReference type="Pfam" id="PF06013">
    <property type="entry name" value="WXG100"/>
    <property type="match status" value="1"/>
</dbReference>
<dbReference type="Proteomes" id="UP000565468">
    <property type="component" value="Unassembled WGS sequence"/>
</dbReference>
<dbReference type="Gene3D" id="1.10.287.850">
    <property type="entry name" value="HP0062-like domain"/>
    <property type="match status" value="1"/>
</dbReference>
<evidence type="ECO:0000313" key="1">
    <source>
        <dbReference type="EMBL" id="NMO97807.1"/>
    </source>
</evidence>
<dbReference type="NCBIfam" id="TIGR03930">
    <property type="entry name" value="WXG100_ESAT6"/>
    <property type="match status" value="1"/>
</dbReference>
<proteinExistence type="predicted"/>
<protein>
    <submittedName>
        <fullName evidence="1">WXG100 family type VII secretion target</fullName>
    </submittedName>
</protein>
<dbReference type="SUPFAM" id="SSF140453">
    <property type="entry name" value="EsxAB dimer-like"/>
    <property type="match status" value="1"/>
</dbReference>
<organism evidence="1 2">
    <name type="scientific">Paenibacillus lemnae</name>
    <dbReference type="NCBI Taxonomy" id="1330551"/>
    <lineage>
        <taxon>Bacteria</taxon>
        <taxon>Bacillati</taxon>
        <taxon>Bacillota</taxon>
        <taxon>Bacilli</taxon>
        <taxon>Bacillales</taxon>
        <taxon>Paenibacillaceae</taxon>
        <taxon>Paenibacillus</taxon>
    </lineage>
</organism>
<dbReference type="AlphaFoldDB" id="A0A848M9T5"/>
<comment type="caution">
    <text evidence="1">The sequence shown here is derived from an EMBL/GenBank/DDBJ whole genome shotgun (WGS) entry which is preliminary data.</text>
</comment>
<evidence type="ECO:0000313" key="2">
    <source>
        <dbReference type="Proteomes" id="UP000565468"/>
    </source>
</evidence>
<dbReference type="InterPro" id="IPR036689">
    <property type="entry name" value="ESAT-6-like_sf"/>
</dbReference>
<accession>A0A848M9T5</accession>
<name>A0A848M9T5_PAELE</name>
<reference evidence="1 2" key="1">
    <citation type="submission" date="2020-04" db="EMBL/GenBank/DDBJ databases">
        <title>Paenibacillus algicola sp. nov., a novel marine bacterium producing alginate lyase.</title>
        <authorList>
            <person name="Huang H."/>
        </authorList>
    </citation>
    <scope>NUCLEOTIDE SEQUENCE [LARGE SCALE GENOMIC DNA]</scope>
    <source>
        <strain evidence="1 2">L7-75</strain>
    </source>
</reference>
<dbReference type="InterPro" id="IPR010310">
    <property type="entry name" value="T7SS_ESAT-6-like"/>
</dbReference>
<dbReference type="EMBL" id="JABBPN010000023">
    <property type="protein sequence ID" value="NMO97807.1"/>
    <property type="molecule type" value="Genomic_DNA"/>
</dbReference>
<gene>
    <name evidence="1" type="ORF">HII30_18760</name>
</gene>